<gene>
    <name evidence="3" type="ORF">AALA52_05120</name>
</gene>
<dbReference type="Pfam" id="PF02698">
    <property type="entry name" value="DUF218"/>
    <property type="match status" value="1"/>
</dbReference>
<dbReference type="PANTHER" id="PTHR30336">
    <property type="entry name" value="INNER MEMBRANE PROTEIN, PROBABLE PERMEASE"/>
    <property type="match status" value="1"/>
</dbReference>
<evidence type="ECO:0000313" key="3">
    <source>
        <dbReference type="EMBL" id="MEY8443623.1"/>
    </source>
</evidence>
<feature type="transmembrane region" description="Helical" evidence="1">
    <location>
        <begin position="62"/>
        <end position="82"/>
    </location>
</feature>
<keyword evidence="1" id="KW-0812">Transmembrane</keyword>
<feature type="domain" description="DUF218" evidence="2">
    <location>
        <begin position="166"/>
        <end position="316"/>
    </location>
</feature>
<feature type="transmembrane region" description="Helical" evidence="1">
    <location>
        <begin position="128"/>
        <end position="152"/>
    </location>
</feature>
<dbReference type="InterPro" id="IPR014729">
    <property type="entry name" value="Rossmann-like_a/b/a_fold"/>
</dbReference>
<comment type="caution">
    <text evidence="3">The sequence shown here is derived from an EMBL/GenBank/DDBJ whole genome shotgun (WGS) entry which is preliminary data.</text>
</comment>
<protein>
    <submittedName>
        <fullName evidence="3">YdcF family protein</fullName>
    </submittedName>
</protein>
<dbReference type="Gene3D" id="3.40.50.620">
    <property type="entry name" value="HUPs"/>
    <property type="match status" value="1"/>
</dbReference>
<proteinExistence type="predicted"/>
<feature type="transmembrane region" description="Helical" evidence="1">
    <location>
        <begin position="29"/>
        <end position="50"/>
    </location>
</feature>
<dbReference type="InterPro" id="IPR003848">
    <property type="entry name" value="DUF218"/>
</dbReference>
<evidence type="ECO:0000313" key="4">
    <source>
        <dbReference type="Proteomes" id="UP001565283"/>
    </source>
</evidence>
<name>A0ABV4D239_9LACT</name>
<dbReference type="Proteomes" id="UP001565283">
    <property type="component" value="Unassembled WGS sequence"/>
</dbReference>
<keyword evidence="1" id="KW-1133">Transmembrane helix</keyword>
<sequence>MFYLLFFLVISAIGYLLIKFKDRSIMGGLLLAAGLILSFFTLLLLGLVFLDEKTTHGSTISLGIFYFLIPLVFLVLCIYLILNSQTMRTREGKSITAKLSAALGLNLIISLPLFLVLVSGLINVPLFLSIILIFLLLLDLTLTFIFMAYLLYSWMYQMFPVKKQIDYIIVLGSGISSEEVPPLLKSRLDKGIEYFCKNTSSKFIVSGGQGDDEPVSEAFAMKKYLLSQNIPEENIIMEDQSTTTYENMLFSKRLIVEDWQYHSEYNKRYPVIIFSTNNYHVLRARLYARRVHLKAEGVGAPTAFYFLPTALIREYAALLSHNKFWVIGLVLLIFLIIVSSFLPI</sequence>
<feature type="transmembrane region" description="Helical" evidence="1">
    <location>
        <begin position="6"/>
        <end position="22"/>
    </location>
</feature>
<dbReference type="EMBL" id="JBCLSH010000013">
    <property type="protein sequence ID" value="MEY8443623.1"/>
    <property type="molecule type" value="Genomic_DNA"/>
</dbReference>
<reference evidence="3 4" key="1">
    <citation type="submission" date="2024-03" db="EMBL/GenBank/DDBJ databases">
        <title>Mouse gut bacterial collection (mGBC) of GemPharmatech.</title>
        <authorList>
            <person name="He Y."/>
            <person name="Dong L."/>
            <person name="Wu D."/>
            <person name="Gao X."/>
            <person name="Lin Z."/>
        </authorList>
    </citation>
    <scope>NUCLEOTIDE SEQUENCE [LARGE SCALE GENOMIC DNA]</scope>
    <source>
        <strain evidence="3 4">61-15</strain>
    </source>
</reference>
<feature type="transmembrane region" description="Helical" evidence="1">
    <location>
        <begin position="324"/>
        <end position="342"/>
    </location>
</feature>
<organism evidence="3 4">
    <name type="scientific">Lactococcus ileimucosae</name>
    <dbReference type="NCBI Taxonomy" id="2941329"/>
    <lineage>
        <taxon>Bacteria</taxon>
        <taxon>Bacillati</taxon>
        <taxon>Bacillota</taxon>
        <taxon>Bacilli</taxon>
        <taxon>Lactobacillales</taxon>
        <taxon>Streptococcaceae</taxon>
        <taxon>Lactococcus</taxon>
    </lineage>
</organism>
<evidence type="ECO:0000259" key="2">
    <source>
        <dbReference type="Pfam" id="PF02698"/>
    </source>
</evidence>
<dbReference type="CDD" id="cd06259">
    <property type="entry name" value="YdcF-like"/>
    <property type="match status" value="1"/>
</dbReference>
<dbReference type="PANTHER" id="PTHR30336:SF4">
    <property type="entry name" value="ENVELOPE BIOGENESIS FACTOR ELYC"/>
    <property type="match status" value="1"/>
</dbReference>
<keyword evidence="4" id="KW-1185">Reference proteome</keyword>
<dbReference type="InterPro" id="IPR051599">
    <property type="entry name" value="Cell_Envelope_Assoc"/>
</dbReference>
<accession>A0ABV4D239</accession>
<evidence type="ECO:0000256" key="1">
    <source>
        <dbReference type="SAM" id="Phobius"/>
    </source>
</evidence>
<dbReference type="RefSeq" id="WP_369948255.1">
    <property type="nucleotide sequence ID" value="NZ_JBCLSH010000013.1"/>
</dbReference>
<feature type="transmembrane region" description="Helical" evidence="1">
    <location>
        <begin position="103"/>
        <end position="122"/>
    </location>
</feature>
<keyword evidence="1" id="KW-0472">Membrane</keyword>